<keyword evidence="3" id="KW-1185">Reference proteome</keyword>
<gene>
    <name evidence="2" type="ORF">DEO72_LG9g1249</name>
</gene>
<sequence length="67" mass="7351">MPETSGNAAKMVRVGPRRGKIKAKIMSNLFRIVEEAGRGICSKVQVAEESPHHPSQPHHSGHYDYAA</sequence>
<evidence type="ECO:0000313" key="2">
    <source>
        <dbReference type="EMBL" id="QCE06238.1"/>
    </source>
</evidence>
<dbReference type="Proteomes" id="UP000501690">
    <property type="component" value="Linkage Group LG9"/>
</dbReference>
<dbReference type="EMBL" id="CP039353">
    <property type="protein sequence ID" value="QCE06238.1"/>
    <property type="molecule type" value="Genomic_DNA"/>
</dbReference>
<protein>
    <submittedName>
        <fullName evidence="2">Uncharacterized protein</fullName>
    </submittedName>
</protein>
<dbReference type="AlphaFoldDB" id="A0A4D6MYY1"/>
<proteinExistence type="predicted"/>
<name>A0A4D6MYY1_VIGUN</name>
<feature type="region of interest" description="Disordered" evidence="1">
    <location>
        <begin position="45"/>
        <end position="67"/>
    </location>
</feature>
<evidence type="ECO:0000313" key="3">
    <source>
        <dbReference type="Proteomes" id="UP000501690"/>
    </source>
</evidence>
<evidence type="ECO:0000256" key="1">
    <source>
        <dbReference type="SAM" id="MobiDB-lite"/>
    </source>
</evidence>
<organism evidence="2 3">
    <name type="scientific">Vigna unguiculata</name>
    <name type="common">Cowpea</name>
    <dbReference type="NCBI Taxonomy" id="3917"/>
    <lineage>
        <taxon>Eukaryota</taxon>
        <taxon>Viridiplantae</taxon>
        <taxon>Streptophyta</taxon>
        <taxon>Embryophyta</taxon>
        <taxon>Tracheophyta</taxon>
        <taxon>Spermatophyta</taxon>
        <taxon>Magnoliopsida</taxon>
        <taxon>eudicotyledons</taxon>
        <taxon>Gunneridae</taxon>
        <taxon>Pentapetalae</taxon>
        <taxon>rosids</taxon>
        <taxon>fabids</taxon>
        <taxon>Fabales</taxon>
        <taxon>Fabaceae</taxon>
        <taxon>Papilionoideae</taxon>
        <taxon>50 kb inversion clade</taxon>
        <taxon>NPAAA clade</taxon>
        <taxon>indigoferoid/millettioid clade</taxon>
        <taxon>Phaseoleae</taxon>
        <taxon>Vigna</taxon>
    </lineage>
</organism>
<reference evidence="2 3" key="1">
    <citation type="submission" date="2019-04" db="EMBL/GenBank/DDBJ databases">
        <title>An improved genome assembly and genetic linkage map for asparagus bean, Vigna unguiculata ssp. sesquipedialis.</title>
        <authorList>
            <person name="Xia Q."/>
            <person name="Zhang R."/>
            <person name="Dong Y."/>
        </authorList>
    </citation>
    <scope>NUCLEOTIDE SEQUENCE [LARGE SCALE GENOMIC DNA]</scope>
    <source>
        <tissue evidence="2">Leaf</tissue>
    </source>
</reference>
<accession>A0A4D6MYY1</accession>